<feature type="region of interest" description="Disordered" evidence="1">
    <location>
        <begin position="257"/>
        <end position="346"/>
    </location>
</feature>
<feature type="compositionally biased region" description="Basic and acidic residues" evidence="1">
    <location>
        <begin position="278"/>
        <end position="293"/>
    </location>
</feature>
<name>A0A7S3LFJ4_9STRA</name>
<sequence>MNSNALAMLKAAAEKKKSNWKDPVVKQVKVTREQYLQEKAEEEAKKNKKKAFLMGNTGGGDVGVGAVGPDPRVTETLGQIQRERSQLVQEKQQWAAQLQEMKSQMQQFQSQVSMMGDAGPVPTSSSGASQVDPALRRDLDQALERLDAVEQENQKLRKQLEAAKVQVAEAKSTADAAKSTADSAKSMAKSAASGSSSGNNGGGSGVSEDDLDDLTERIEVLEEKHSKLILSTAQDSTTLEETKEDLQALQKRVGTLEKAAVAAAKRERSRARSTTRKAPVEESSPRPASKECVKTQTNTTPMSPPSQKKESAPPATIPNESSSSEKSREAPMRSKSSDTATPSDVLGPHTAQEVAHAQASDKGLVAYLEKSGGAGMYPKFSMSVKDVDGLKLVFFYKKLYVPESLREKTLRYYNKNHNDDGGWTRTLAKNVIWPSLDADVTTFK</sequence>
<proteinExistence type="predicted"/>
<evidence type="ECO:0000256" key="1">
    <source>
        <dbReference type="SAM" id="MobiDB-lite"/>
    </source>
</evidence>
<feature type="compositionally biased region" description="Basic and acidic residues" evidence="1">
    <location>
        <begin position="323"/>
        <end position="336"/>
    </location>
</feature>
<feature type="compositionally biased region" description="Basic and acidic residues" evidence="1">
    <location>
        <begin position="214"/>
        <end position="226"/>
    </location>
</feature>
<evidence type="ECO:0000313" key="2">
    <source>
        <dbReference type="EMBL" id="CAE0421649.1"/>
    </source>
</evidence>
<dbReference type="EMBL" id="HBIM01024655">
    <property type="protein sequence ID" value="CAE0421649.1"/>
    <property type="molecule type" value="Transcribed_RNA"/>
</dbReference>
<dbReference type="AlphaFoldDB" id="A0A7S3LFJ4"/>
<gene>
    <name evidence="2" type="ORF">ACOF00016_LOCUS18286</name>
</gene>
<feature type="region of interest" description="Disordered" evidence="1">
    <location>
        <begin position="165"/>
        <end position="244"/>
    </location>
</feature>
<feature type="compositionally biased region" description="Low complexity" evidence="1">
    <location>
        <begin position="167"/>
        <end position="198"/>
    </location>
</feature>
<accession>A0A7S3LFJ4</accession>
<feature type="compositionally biased region" description="Polar residues" evidence="1">
    <location>
        <begin position="229"/>
        <end position="239"/>
    </location>
</feature>
<organism evidence="2">
    <name type="scientific">Amphora coffeiformis</name>
    <dbReference type="NCBI Taxonomy" id="265554"/>
    <lineage>
        <taxon>Eukaryota</taxon>
        <taxon>Sar</taxon>
        <taxon>Stramenopiles</taxon>
        <taxon>Ochrophyta</taxon>
        <taxon>Bacillariophyta</taxon>
        <taxon>Bacillariophyceae</taxon>
        <taxon>Bacillariophycidae</taxon>
        <taxon>Thalassiophysales</taxon>
        <taxon>Catenulaceae</taxon>
        <taxon>Amphora</taxon>
    </lineage>
</organism>
<protein>
    <submittedName>
        <fullName evidence="2">Uncharacterized protein</fullName>
    </submittedName>
</protein>
<reference evidence="2" key="1">
    <citation type="submission" date="2021-01" db="EMBL/GenBank/DDBJ databases">
        <authorList>
            <person name="Corre E."/>
            <person name="Pelletier E."/>
            <person name="Niang G."/>
            <person name="Scheremetjew M."/>
            <person name="Finn R."/>
            <person name="Kale V."/>
            <person name="Holt S."/>
            <person name="Cochrane G."/>
            <person name="Meng A."/>
            <person name="Brown T."/>
            <person name="Cohen L."/>
        </authorList>
    </citation>
    <scope>NUCLEOTIDE SEQUENCE</scope>
    <source>
        <strain evidence="2">CCMP127</strain>
    </source>
</reference>
<feature type="region of interest" description="Disordered" evidence="1">
    <location>
        <begin position="115"/>
        <end position="139"/>
    </location>
</feature>